<dbReference type="Gene3D" id="3.30.830.10">
    <property type="entry name" value="Metalloenzyme, LuxS/M16 peptidase-like"/>
    <property type="match status" value="3"/>
</dbReference>
<dbReference type="GO" id="GO:0005739">
    <property type="term" value="C:mitochondrion"/>
    <property type="evidence" value="ECO:0007669"/>
    <property type="project" value="TreeGrafter"/>
</dbReference>
<keyword evidence="1" id="KW-0479">Metal-binding</keyword>
<sequence>MWCELFSEKSEGSLFENFHNLGLLTDLVAYTSNFSIENDGLILQLTLTKSGWEKVTEIVFEIQNKFLPMILLETDKLAKYLSDLNVTDLLKFIYQDTSKSSDELCTYISDDILQGNFDVIDPKCLLKETPFIISLDNEFCHNGKGYEFWVQKAAQFQNFVNEVMDSFKMRIILMGDMKTLDINGTCNTAIIINKDDLQLDPYFEFEYVMLHHTFPPPHNPIKREHVLSSTRIYDLPAENNFLPKVPFQMDLMKRAFDASMAHSQNFEMDLILANSMNTNKPKLKRKDAKHEYWIKNEGFQKVFKSKSIISISLKSLKLKPSPSNTMMLEVLTELLGAMLSPKLYPAIKLGYSCEITPSSRGDIALEIRVSGFNKKLIFLLELILSTIFLLFKDERILKQNKKLFRKARINVRSKYMEASNENCLRLSTMGVYILLEKYMWTLEDRIDALEEDINIDSFQQFLKKYLNNKDIYVLLVHQGDIEDDEDESINLLIDNIFCSYPSSWMKKESCSHSIFPPETVLLTPGTNYVFEKTKISEDPNNAITYFVQTGPRDDEILYTLTVFTDFLLSLTLVPRLRFEKQLGYVVVGGLMVLTNSIGIHISCMSSYSGECLEDSIEEYLFEWEMQLSSETFTNEHFKEKYIDGFIKIVGNYLENGVYNKEGKGGCCDLLMKIKPSFEINTENCLLGSQLSNNKKLYDTITLKRYNFDFWNESEPINVNYLKNLNLEEYLRFYREKISIFGYKTRCKLAVAITSDINKEGIKKKQMCIQVETFLKIKGMNIPRNDLEEMVDKSNGKPSLLLKYLYKYFKNKNERKRLMAVVLKEMMRILGCNFKIGVYKDGGNKTDVSNIPDSFKKKIVEMKSGRIYIYNEGNYFKLEKDNLFV</sequence>
<evidence type="ECO:0000259" key="3">
    <source>
        <dbReference type="Pfam" id="PF16187"/>
    </source>
</evidence>
<evidence type="ECO:0000313" key="5">
    <source>
        <dbReference type="Proteomes" id="UP000262825"/>
    </source>
</evidence>
<organism evidence="4 5">
    <name type="scientific">Saccharomycodes ludwigii</name>
    <dbReference type="NCBI Taxonomy" id="36035"/>
    <lineage>
        <taxon>Eukaryota</taxon>
        <taxon>Fungi</taxon>
        <taxon>Dikarya</taxon>
        <taxon>Ascomycota</taxon>
        <taxon>Saccharomycotina</taxon>
        <taxon>Saccharomycetes</taxon>
        <taxon>Saccharomycodales</taxon>
        <taxon>Saccharomycodaceae</taxon>
        <taxon>Saccharomycodes</taxon>
    </lineage>
</organism>
<dbReference type="GO" id="GO:0004222">
    <property type="term" value="F:metalloendopeptidase activity"/>
    <property type="evidence" value="ECO:0007669"/>
    <property type="project" value="TreeGrafter"/>
</dbReference>
<keyword evidence="5" id="KW-1185">Reference proteome</keyword>
<dbReference type="InterPro" id="IPR032632">
    <property type="entry name" value="Peptidase_M16_M"/>
</dbReference>
<dbReference type="Pfam" id="PF16187">
    <property type="entry name" value="Peptidase_M16_M"/>
    <property type="match status" value="1"/>
</dbReference>
<dbReference type="GO" id="GO:0046872">
    <property type="term" value="F:metal ion binding"/>
    <property type="evidence" value="ECO:0007669"/>
    <property type="project" value="UniProtKB-KW"/>
</dbReference>
<dbReference type="InterPro" id="IPR011249">
    <property type="entry name" value="Metalloenz_LuxS/M16"/>
</dbReference>
<dbReference type="VEuPathDB" id="FungiDB:SCODWIG_01590"/>
<evidence type="ECO:0000259" key="2">
    <source>
        <dbReference type="Pfam" id="PF05193"/>
    </source>
</evidence>
<dbReference type="PANTHER" id="PTHR43690:SF18">
    <property type="entry name" value="INSULIN-DEGRADING ENZYME-RELATED"/>
    <property type="match status" value="1"/>
</dbReference>
<dbReference type="Proteomes" id="UP000262825">
    <property type="component" value="Unassembled WGS sequence"/>
</dbReference>
<name>A0A376B5G8_9ASCO</name>
<evidence type="ECO:0000256" key="1">
    <source>
        <dbReference type="ARBA" id="ARBA00022723"/>
    </source>
</evidence>
<dbReference type="InterPro" id="IPR007863">
    <property type="entry name" value="Peptidase_M16_C"/>
</dbReference>
<dbReference type="InterPro" id="IPR050626">
    <property type="entry name" value="Peptidase_M16"/>
</dbReference>
<dbReference type="PANTHER" id="PTHR43690">
    <property type="entry name" value="NARDILYSIN"/>
    <property type="match status" value="1"/>
</dbReference>
<reference evidence="5" key="1">
    <citation type="submission" date="2018-06" db="EMBL/GenBank/DDBJ databases">
        <authorList>
            <person name="Guldener U."/>
        </authorList>
    </citation>
    <scope>NUCLEOTIDE SEQUENCE [LARGE SCALE GENOMIC DNA]</scope>
    <source>
        <strain evidence="5">UTAD17</strain>
    </source>
</reference>
<feature type="domain" description="Peptidase M16 middle/third" evidence="3">
    <location>
        <begin position="234"/>
        <end position="447"/>
    </location>
</feature>
<dbReference type="AlphaFoldDB" id="A0A376B5G8"/>
<dbReference type="GO" id="GO:0043171">
    <property type="term" value="P:peptide catabolic process"/>
    <property type="evidence" value="ECO:0007669"/>
    <property type="project" value="TreeGrafter"/>
</dbReference>
<dbReference type="SUPFAM" id="SSF63411">
    <property type="entry name" value="LuxS/MPP-like metallohydrolase"/>
    <property type="match status" value="3"/>
</dbReference>
<accession>A0A376B5G8</accession>
<dbReference type="Pfam" id="PF05193">
    <property type="entry name" value="Peptidase_M16_C"/>
    <property type="match status" value="1"/>
</dbReference>
<dbReference type="GO" id="GO:0051603">
    <property type="term" value="P:proteolysis involved in protein catabolic process"/>
    <property type="evidence" value="ECO:0007669"/>
    <property type="project" value="TreeGrafter"/>
</dbReference>
<dbReference type="EMBL" id="UFAJ01000213">
    <property type="protein sequence ID" value="SSD59829.1"/>
    <property type="molecule type" value="Genomic_DNA"/>
</dbReference>
<proteinExistence type="predicted"/>
<protein>
    <recommendedName>
        <fullName evidence="6">Peptidase M16 middle/third domain-containing protein</fullName>
    </recommendedName>
</protein>
<gene>
    <name evidence="4" type="ORF">SCODWIG_01590</name>
</gene>
<feature type="domain" description="Peptidase M16 C-terminal" evidence="2">
    <location>
        <begin position="452"/>
        <end position="639"/>
    </location>
</feature>
<dbReference type="GO" id="GO:0005829">
    <property type="term" value="C:cytosol"/>
    <property type="evidence" value="ECO:0007669"/>
    <property type="project" value="TreeGrafter"/>
</dbReference>
<evidence type="ECO:0000313" key="4">
    <source>
        <dbReference type="EMBL" id="SSD59829.1"/>
    </source>
</evidence>
<evidence type="ECO:0008006" key="6">
    <source>
        <dbReference type="Google" id="ProtNLM"/>
    </source>
</evidence>